<dbReference type="Pfam" id="PF01408">
    <property type="entry name" value="GFO_IDH_MocA"/>
    <property type="match status" value="1"/>
</dbReference>
<dbReference type="EMBL" id="LCUC01000464">
    <property type="protein sequence ID" value="KKY30617.1"/>
    <property type="molecule type" value="Genomic_DNA"/>
</dbReference>
<dbReference type="Gene3D" id="3.30.360.10">
    <property type="entry name" value="Dihydrodipicolinate Reductase, domain 2"/>
    <property type="match status" value="1"/>
</dbReference>
<evidence type="ECO:0000313" key="3">
    <source>
        <dbReference type="EMBL" id="KKY30617.1"/>
    </source>
</evidence>
<dbReference type="InterPro" id="IPR051317">
    <property type="entry name" value="Gfo/Idh/MocA_oxidoreduct"/>
</dbReference>
<evidence type="ECO:0000259" key="2">
    <source>
        <dbReference type="Pfam" id="PF22685"/>
    </source>
</evidence>
<organism evidence="3 4">
    <name type="scientific">Diaporthe ampelina</name>
    <dbReference type="NCBI Taxonomy" id="1214573"/>
    <lineage>
        <taxon>Eukaryota</taxon>
        <taxon>Fungi</taxon>
        <taxon>Dikarya</taxon>
        <taxon>Ascomycota</taxon>
        <taxon>Pezizomycotina</taxon>
        <taxon>Sordariomycetes</taxon>
        <taxon>Sordariomycetidae</taxon>
        <taxon>Diaporthales</taxon>
        <taxon>Diaporthaceae</taxon>
        <taxon>Diaporthe</taxon>
    </lineage>
</organism>
<dbReference type="SUPFAM" id="SSF51735">
    <property type="entry name" value="NAD(P)-binding Rossmann-fold domains"/>
    <property type="match status" value="1"/>
</dbReference>
<feature type="domain" description="Gal80p-like C-terminal" evidence="2">
    <location>
        <begin position="143"/>
        <end position="299"/>
    </location>
</feature>
<dbReference type="AlphaFoldDB" id="A0A0G2F7B9"/>
<reference evidence="3 4" key="1">
    <citation type="submission" date="2015-05" db="EMBL/GenBank/DDBJ databases">
        <title>Distinctive expansion of gene families associated with plant cell wall degradation and secondary metabolism in the genomes of grapevine trunk pathogens.</title>
        <authorList>
            <person name="Lawrence D.P."/>
            <person name="Travadon R."/>
            <person name="Rolshausen P.E."/>
            <person name="Baumgartner K."/>
        </authorList>
    </citation>
    <scope>NUCLEOTIDE SEQUENCE [LARGE SCALE GENOMIC DNA]</scope>
    <source>
        <strain evidence="3">DA912</strain>
    </source>
</reference>
<dbReference type="PANTHER" id="PTHR43708:SF1">
    <property type="entry name" value="GALACTOSE_LACTOSE METABOLISM REGULATORY PROTEIN GAL80"/>
    <property type="match status" value="1"/>
</dbReference>
<dbReference type="Proteomes" id="UP000034680">
    <property type="component" value="Unassembled WGS sequence"/>
</dbReference>
<feature type="domain" description="Gfo/Idh/MocA-like oxidoreductase N-terminal" evidence="1">
    <location>
        <begin position="5"/>
        <end position="135"/>
    </location>
</feature>
<dbReference type="InterPro" id="IPR036291">
    <property type="entry name" value="NAD(P)-bd_dom_sf"/>
</dbReference>
<dbReference type="PANTHER" id="PTHR43708">
    <property type="entry name" value="CONSERVED EXPRESSED OXIDOREDUCTASE (EUROFUNG)"/>
    <property type="match status" value="1"/>
</dbReference>
<dbReference type="InterPro" id="IPR000683">
    <property type="entry name" value="Gfo/Idh/MocA-like_OxRdtase_N"/>
</dbReference>
<protein>
    <submittedName>
        <fullName evidence="3">Putative oxidoreductase family protein</fullName>
    </submittedName>
</protein>
<dbReference type="Pfam" id="PF22685">
    <property type="entry name" value="Gal80p_C-like"/>
    <property type="match status" value="1"/>
</dbReference>
<evidence type="ECO:0000313" key="4">
    <source>
        <dbReference type="Proteomes" id="UP000034680"/>
    </source>
</evidence>
<evidence type="ECO:0000259" key="1">
    <source>
        <dbReference type="Pfam" id="PF01408"/>
    </source>
</evidence>
<name>A0A0G2F7B9_9PEZI</name>
<dbReference type="OrthoDB" id="446809at2759"/>
<keyword evidence="4" id="KW-1185">Reference proteome</keyword>
<dbReference type="Gene3D" id="3.40.50.720">
    <property type="entry name" value="NAD(P)-binding Rossmann-like Domain"/>
    <property type="match status" value="1"/>
</dbReference>
<gene>
    <name evidence="3" type="ORF">UCDDA912_g09475</name>
</gene>
<dbReference type="GO" id="GO:0000166">
    <property type="term" value="F:nucleotide binding"/>
    <property type="evidence" value="ECO:0007669"/>
    <property type="project" value="InterPro"/>
</dbReference>
<reference evidence="3 4" key="2">
    <citation type="submission" date="2015-05" db="EMBL/GenBank/DDBJ databases">
        <authorList>
            <person name="Morales-Cruz A."/>
            <person name="Amrine K.C."/>
            <person name="Cantu D."/>
        </authorList>
    </citation>
    <scope>NUCLEOTIDE SEQUENCE [LARGE SCALE GENOMIC DNA]</scope>
    <source>
        <strain evidence="3">DA912</strain>
    </source>
</reference>
<comment type="caution">
    <text evidence="3">The sequence shown here is derived from an EMBL/GenBank/DDBJ whole genome shotgun (WGS) entry which is preliminary data.</text>
</comment>
<dbReference type="SUPFAM" id="SSF55347">
    <property type="entry name" value="Glyceraldehyde-3-phosphate dehydrogenase-like, C-terminal domain"/>
    <property type="match status" value="1"/>
</dbReference>
<sequence length="380" mass="41690">MAPVRVGIIGLSQNSASGWAATAHLPYLLSPRGQERYQIVALLGSTVERARESVQHFKLPNPENIRTYGSPEELAADPDVDLVVCSVRVDKHYDTARPSVAAGKHVLVEWPLAENAVRAKELVHLSKKAGGKTAVAIQARLAPFIVKLKELLAEGAIGKVVNSQININGKQEGSFALFPGIEYFADTRFGGNYYTIWFGHAWDPIQYVLGDVEDAHAVMQIQNPKLKILDRPGGKELGEISTNAPDLVTITASLPGSSLTREDAKLVASWRAGPAFPDPGQPLLVWTITGEKGSLRLTSEGQFLNMGGDASIELHDRSTGETRLVEWQWQEWQSELPRPVRNIGALYDAFAEGDESKYATFEDALTRHEQLDSMLAKFLE</sequence>
<accession>A0A0G2F7B9</accession>
<dbReference type="STRING" id="1214573.A0A0G2F7B9"/>
<dbReference type="InterPro" id="IPR055080">
    <property type="entry name" value="Gal80p-like_C"/>
</dbReference>
<proteinExistence type="predicted"/>